<feature type="compositionally biased region" description="Basic and acidic residues" evidence="1">
    <location>
        <begin position="111"/>
        <end position="128"/>
    </location>
</feature>
<proteinExistence type="predicted"/>
<evidence type="ECO:0000313" key="3">
    <source>
        <dbReference type="Proteomes" id="UP001367508"/>
    </source>
</evidence>
<dbReference type="EMBL" id="JAYMYQ010000007">
    <property type="protein sequence ID" value="KAK7320868.1"/>
    <property type="molecule type" value="Genomic_DNA"/>
</dbReference>
<evidence type="ECO:0000313" key="2">
    <source>
        <dbReference type="EMBL" id="KAK7320868.1"/>
    </source>
</evidence>
<organism evidence="2 3">
    <name type="scientific">Canavalia gladiata</name>
    <name type="common">Sword bean</name>
    <name type="synonym">Dolichos gladiatus</name>
    <dbReference type="NCBI Taxonomy" id="3824"/>
    <lineage>
        <taxon>Eukaryota</taxon>
        <taxon>Viridiplantae</taxon>
        <taxon>Streptophyta</taxon>
        <taxon>Embryophyta</taxon>
        <taxon>Tracheophyta</taxon>
        <taxon>Spermatophyta</taxon>
        <taxon>Magnoliopsida</taxon>
        <taxon>eudicotyledons</taxon>
        <taxon>Gunneridae</taxon>
        <taxon>Pentapetalae</taxon>
        <taxon>rosids</taxon>
        <taxon>fabids</taxon>
        <taxon>Fabales</taxon>
        <taxon>Fabaceae</taxon>
        <taxon>Papilionoideae</taxon>
        <taxon>50 kb inversion clade</taxon>
        <taxon>NPAAA clade</taxon>
        <taxon>indigoferoid/millettioid clade</taxon>
        <taxon>Phaseoleae</taxon>
        <taxon>Canavalia</taxon>
    </lineage>
</organism>
<feature type="compositionally biased region" description="Basic and acidic residues" evidence="1">
    <location>
        <begin position="83"/>
        <end position="102"/>
    </location>
</feature>
<dbReference type="AlphaFoldDB" id="A0AAN9Q7E7"/>
<accession>A0AAN9Q7E7</accession>
<name>A0AAN9Q7E7_CANGL</name>
<protein>
    <submittedName>
        <fullName evidence="2">Uncharacterized protein</fullName>
    </submittedName>
</protein>
<keyword evidence="3" id="KW-1185">Reference proteome</keyword>
<reference evidence="2 3" key="1">
    <citation type="submission" date="2024-01" db="EMBL/GenBank/DDBJ databases">
        <title>The genomes of 5 underutilized Papilionoideae crops provide insights into root nodulation and disease resistanc.</title>
        <authorList>
            <person name="Jiang F."/>
        </authorList>
    </citation>
    <scope>NUCLEOTIDE SEQUENCE [LARGE SCALE GENOMIC DNA]</scope>
    <source>
        <strain evidence="2">LVBAO_FW01</strain>
        <tissue evidence="2">Leaves</tissue>
    </source>
</reference>
<feature type="region of interest" description="Disordered" evidence="1">
    <location>
        <begin position="66"/>
        <end position="128"/>
    </location>
</feature>
<dbReference type="Proteomes" id="UP001367508">
    <property type="component" value="Unassembled WGS sequence"/>
</dbReference>
<sequence>MLRRKTAASSLEVLGFCSGCSRLMKVPSSNPGLEEKETLLFQMATCRQESATDSKSGVLVPFDKMGEKLDSAAEDNNGVVNPEDGKPGEVEKSDKMDEDPKQDVQAQAVEVEPKVKDKEIPSVKDEES</sequence>
<evidence type="ECO:0000256" key="1">
    <source>
        <dbReference type="SAM" id="MobiDB-lite"/>
    </source>
</evidence>
<gene>
    <name evidence="2" type="ORF">VNO77_30759</name>
</gene>
<comment type="caution">
    <text evidence="2">The sequence shown here is derived from an EMBL/GenBank/DDBJ whole genome shotgun (WGS) entry which is preliminary data.</text>
</comment>